<proteinExistence type="predicted"/>
<dbReference type="SUPFAM" id="SSF69318">
    <property type="entry name" value="Integrin alpha N-terminal domain"/>
    <property type="match status" value="1"/>
</dbReference>
<dbReference type="AlphaFoldDB" id="A0A1S1NRP9"/>
<dbReference type="Proteomes" id="UP000179734">
    <property type="component" value="Unassembled WGS sequence"/>
</dbReference>
<protein>
    <recommendedName>
        <fullName evidence="3">VCBS repeat-containing protein</fullName>
    </recommendedName>
</protein>
<keyword evidence="2" id="KW-1185">Reference proteome</keyword>
<accession>A0A1S1NRP9</accession>
<organism evidence="1 2">
    <name type="scientific">Mycobacterium talmoniae</name>
    <dbReference type="NCBI Taxonomy" id="1858794"/>
    <lineage>
        <taxon>Bacteria</taxon>
        <taxon>Bacillati</taxon>
        <taxon>Actinomycetota</taxon>
        <taxon>Actinomycetes</taxon>
        <taxon>Mycobacteriales</taxon>
        <taxon>Mycobacteriaceae</taxon>
        <taxon>Mycobacterium</taxon>
    </lineage>
</organism>
<gene>
    <name evidence="1" type="ORF">BKN37_04840</name>
</gene>
<comment type="caution">
    <text evidence="1">The sequence shown here is derived from an EMBL/GenBank/DDBJ whole genome shotgun (WGS) entry which is preliminary data.</text>
</comment>
<dbReference type="InterPro" id="IPR028994">
    <property type="entry name" value="Integrin_alpha_N"/>
</dbReference>
<evidence type="ECO:0000313" key="1">
    <source>
        <dbReference type="EMBL" id="OHV05645.1"/>
    </source>
</evidence>
<dbReference type="EMBL" id="MLQM01000014">
    <property type="protein sequence ID" value="OHV05645.1"/>
    <property type="molecule type" value="Genomic_DNA"/>
</dbReference>
<evidence type="ECO:0000313" key="2">
    <source>
        <dbReference type="Proteomes" id="UP000179734"/>
    </source>
</evidence>
<evidence type="ECO:0008006" key="3">
    <source>
        <dbReference type="Google" id="ProtNLM"/>
    </source>
</evidence>
<sequence>MRDGTVGTGWVRAAAVGLVALLVPLGWAPAAGAAPNPPCDRVDLSYGTRLADQHVRCVLRVNAHLNLEVTSDPAWSFVVRRDGAAGQAFREPTDAIGETGVVPLLQDIDDDGIPELLVVTGRGGSGGEPMAVWRLADQTQQFVRAGDLFGKRLFYRTPEGFFGNYAHASAMSGGVTLYRWANNTLTEVAVLEMAVAADRPPADRPDWVRNGNTLCALSSGDQGAALRAAGIDPGTAQQRFCSQPWVATVYRG</sequence>
<reference evidence="1 2" key="1">
    <citation type="submission" date="2016-10" db="EMBL/GenBank/DDBJ databases">
        <title>Genome sequence of Mycobacterium talmonii.</title>
        <authorList>
            <person name="Greninger A.L."/>
            <person name="Elliott B."/>
            <person name="Vasireddy S."/>
            <person name="Vasireddy R."/>
        </authorList>
    </citation>
    <scope>NUCLEOTIDE SEQUENCE [LARGE SCALE GENOMIC DNA]</scope>
    <source>
        <strain evidence="2">NE-TNMC-100812</strain>
    </source>
</reference>
<dbReference type="RefSeq" id="WP_071022454.1">
    <property type="nucleotide sequence ID" value="NZ_MLQM01000014.1"/>
</dbReference>
<name>A0A1S1NRP9_9MYCO</name>